<protein>
    <submittedName>
        <fullName evidence="1">Tetratricopeptide repeat protein</fullName>
    </submittedName>
</protein>
<dbReference type="SUPFAM" id="SSF48452">
    <property type="entry name" value="TPR-like"/>
    <property type="match status" value="1"/>
</dbReference>
<gene>
    <name evidence="1" type="ORF">HCG48_20435</name>
</gene>
<evidence type="ECO:0000313" key="1">
    <source>
        <dbReference type="EMBL" id="QIZ72668.1"/>
    </source>
</evidence>
<keyword evidence="2" id="KW-1185">Reference proteome</keyword>
<dbReference type="KEGG" id="oxy:HCG48_20435"/>
<dbReference type="AlphaFoldDB" id="A0A6H1U1B5"/>
<proteinExistence type="predicted"/>
<name>A0A6H1U1B5_9CYAN</name>
<dbReference type="Proteomes" id="UP000500857">
    <property type="component" value="Chromosome"/>
</dbReference>
<dbReference type="InterPro" id="IPR011990">
    <property type="entry name" value="TPR-like_helical_dom_sf"/>
</dbReference>
<organism evidence="1 2">
    <name type="scientific">Oxynema aestuarii AP17</name>
    <dbReference type="NCBI Taxonomy" id="2064643"/>
    <lineage>
        <taxon>Bacteria</taxon>
        <taxon>Bacillati</taxon>
        <taxon>Cyanobacteriota</taxon>
        <taxon>Cyanophyceae</taxon>
        <taxon>Oscillatoriophycideae</taxon>
        <taxon>Oscillatoriales</taxon>
        <taxon>Oscillatoriaceae</taxon>
        <taxon>Oxynema</taxon>
        <taxon>Oxynema aestuarii</taxon>
    </lineage>
</organism>
<dbReference type="Pfam" id="PF14559">
    <property type="entry name" value="TPR_19"/>
    <property type="match status" value="1"/>
</dbReference>
<dbReference type="RefSeq" id="WP_168570815.1">
    <property type="nucleotide sequence ID" value="NZ_CP051167.1"/>
</dbReference>
<evidence type="ECO:0000313" key="2">
    <source>
        <dbReference type="Proteomes" id="UP000500857"/>
    </source>
</evidence>
<dbReference type="Gene3D" id="1.25.40.10">
    <property type="entry name" value="Tetratricopeptide repeat domain"/>
    <property type="match status" value="1"/>
</dbReference>
<sequence>MISIEDIADALEQKNYRHAARLLKTLQQESPRHPWLKFYIGRYYEETGKLEAAEKAYRLVLRQASQPKILGQARSALQRIEAIPQQRRKDEIARAKADPSLREPGILILEPIDPAVRKEAAQAFAKIMQIQAYSARLILPTRTWRFYRTGAIGELQILVRELARVGIDSFCVTLAQIQQVRVFRVSYIQSVSPQIALVCQDENDRAGQLSFHWSEISAQVLGNLPIFKEVAVENHRKTQVKYKQQTHEYMGVYDWHIPGRSCIVRLCQDSYQFDRAIPLNPASNSGSKPGKVMQNIDNLSTHLKWQNLLKFFQSHLGDVKSWSDFTPFAETAIDEADLLDRIPHYVDIFRFRPTVWDPAFHLYSSLAFIKAH</sequence>
<accession>A0A6H1U1B5</accession>
<reference evidence="1 2" key="1">
    <citation type="submission" date="2020-04" db="EMBL/GenBank/DDBJ databases">
        <authorList>
            <person name="Basu S."/>
            <person name="Maruthanayagam V."/>
            <person name="Chakraborty S."/>
            <person name="Pramanik A."/>
            <person name="Mukherjee J."/>
            <person name="Brink B."/>
        </authorList>
    </citation>
    <scope>NUCLEOTIDE SEQUENCE [LARGE SCALE GENOMIC DNA]</scope>
    <source>
        <strain evidence="1 2">AP17</strain>
    </source>
</reference>
<dbReference type="EMBL" id="CP051167">
    <property type="protein sequence ID" value="QIZ72668.1"/>
    <property type="molecule type" value="Genomic_DNA"/>
</dbReference>